<dbReference type="OrthoDB" id="569708at2"/>
<dbReference type="UniPathway" id="UPA00008">
    <property type="reaction ID" value="UER00502"/>
</dbReference>
<dbReference type="Pfam" id="PF09663">
    <property type="entry name" value="Amido_AtzD_TrzD"/>
    <property type="match status" value="1"/>
</dbReference>
<dbReference type="Gene3D" id="3.30.1330.180">
    <property type="entry name" value="Cyanuric acid hydrolase/Barbiturase, RU B"/>
    <property type="match status" value="1"/>
</dbReference>
<feature type="binding site" evidence="4">
    <location>
        <position position="344"/>
    </location>
    <ligand>
        <name>Mg(2+)</name>
        <dbReference type="ChEBI" id="CHEBI:18420"/>
        <note>structural</note>
    </ligand>
</feature>
<protein>
    <recommendedName>
        <fullName evidence="4">Cyanuric acid amidohydrolase</fullName>
        <shortName evidence="4">CAH</shortName>
        <ecNumber evidence="4">3.5.2.15</ecNumber>
    </recommendedName>
</protein>
<proteinExistence type="inferred from homology"/>
<dbReference type="Gene3D" id="3.30.1330.170">
    <property type="entry name" value="Cyanuric acid hydrolase/Barbiturase, RU A"/>
    <property type="match status" value="1"/>
</dbReference>
<dbReference type="HAMAP" id="MF_01989">
    <property type="entry name" value="Cyc_amidohydrol"/>
    <property type="match status" value="1"/>
</dbReference>
<feature type="active site" evidence="4">
    <location>
        <position position="161"/>
    </location>
</feature>
<dbReference type="GO" id="GO:0019381">
    <property type="term" value="P:atrazine catabolic process"/>
    <property type="evidence" value="ECO:0007669"/>
    <property type="project" value="UniProtKB-UniRule"/>
</dbReference>
<feature type="binding site" evidence="4">
    <location>
        <position position="343"/>
    </location>
    <ligand>
        <name>Mg(2+)</name>
        <dbReference type="ChEBI" id="CHEBI:18420"/>
        <note>structural</note>
    </ligand>
</feature>
<evidence type="ECO:0000256" key="3">
    <source>
        <dbReference type="ARBA" id="ARBA00022801"/>
    </source>
</evidence>
<comment type="subunit">
    <text evidence="2 4">Homotetramer.</text>
</comment>
<feature type="binding site" evidence="4">
    <location>
        <position position="317"/>
    </location>
    <ligand>
        <name>substrate</name>
    </ligand>
</feature>
<dbReference type="RefSeq" id="WP_085932342.1">
    <property type="nucleotide sequence ID" value="NZ_FUWJ01000001.1"/>
</dbReference>
<feature type="binding site" evidence="4">
    <location>
        <begin position="229"/>
        <end position="230"/>
    </location>
    <ligand>
        <name>substrate</name>
    </ligand>
</feature>
<evidence type="ECO:0000256" key="1">
    <source>
        <dbReference type="ARBA" id="ARBA00010947"/>
    </source>
</evidence>
<dbReference type="InterPro" id="IPR014086">
    <property type="entry name" value="AtzD/Barbiturase"/>
</dbReference>
<feature type="binding site" evidence="4">
    <location>
        <position position="339"/>
    </location>
    <ligand>
        <name>Mg(2+)</name>
        <dbReference type="ChEBI" id="CHEBI:18420"/>
        <note>structural</note>
    </ligand>
</feature>
<accession>A0A1T4K0L7</accession>
<comment type="domain">
    <text evidence="4">The monomer structure is formed from three repeating units (RUs) that share the same structure as one another. The monomer, the active site and substrate all possess threefold rotational symmetry, to the extent that the active site possesses three potential Ser-Lys catalytic dyads. It is possible that any or all of the three active-site serines may act as nucleophile (albeit only one can do so per catalytic cycle).</text>
</comment>
<feature type="binding site" evidence="4">
    <location>
        <position position="193"/>
    </location>
    <ligand>
        <name>substrate</name>
    </ligand>
</feature>
<feature type="region of interest" description="RU C" evidence="4">
    <location>
        <begin position="252"/>
        <end position="367"/>
    </location>
</feature>
<feature type="binding site" evidence="4">
    <location>
        <position position="342"/>
    </location>
    <ligand>
        <name>Mg(2+)</name>
        <dbReference type="ChEBI" id="CHEBI:18420"/>
        <note>structural</note>
    </ligand>
</feature>
<feature type="active site" description="Nucleophile" evidence="4">
    <location>
        <position position="229"/>
    </location>
</feature>
<keyword evidence="7" id="KW-1185">Reference proteome</keyword>
<feature type="binding site" evidence="4">
    <location>
        <position position="347"/>
    </location>
    <ligand>
        <name>Mg(2+)</name>
        <dbReference type="ChEBI" id="CHEBI:18420"/>
        <note>structural</note>
    </ligand>
</feature>
<dbReference type="Gene3D" id="3.30.1330.160">
    <property type="entry name" value="Cyanuric acid hydrolase/Barbituras, RU C"/>
    <property type="match status" value="1"/>
</dbReference>
<dbReference type="Proteomes" id="UP000190092">
    <property type="component" value="Unassembled WGS sequence"/>
</dbReference>
<evidence type="ECO:0000313" key="7">
    <source>
        <dbReference type="Proteomes" id="UP000190092"/>
    </source>
</evidence>
<comment type="caution">
    <text evidence="4">Lacks conserved residue(s) required for the propagation of feature annotation.</text>
</comment>
<evidence type="ECO:0000256" key="2">
    <source>
        <dbReference type="ARBA" id="ARBA00011881"/>
    </source>
</evidence>
<dbReference type="STRING" id="225324.SAMN02745126_00624"/>
<evidence type="ECO:0000313" key="6">
    <source>
        <dbReference type="EMBL" id="SJZ35914.1"/>
    </source>
</evidence>
<feature type="binding site" evidence="4">
    <location>
        <position position="290"/>
    </location>
    <ligand>
        <name>Mg(2+)</name>
        <dbReference type="ChEBI" id="CHEBI:18420"/>
        <note>structural</note>
    </ligand>
</feature>
<organism evidence="6 7">
    <name type="scientific">Enhydrobacter aerosaccus</name>
    <dbReference type="NCBI Taxonomy" id="225324"/>
    <lineage>
        <taxon>Bacteria</taxon>
        <taxon>Pseudomonadati</taxon>
        <taxon>Pseudomonadota</taxon>
        <taxon>Alphaproteobacteria</taxon>
        <taxon>Hyphomicrobiales</taxon>
        <taxon>Enhydrobacter</taxon>
    </lineage>
</organism>
<dbReference type="GO" id="GO:0018753">
    <property type="term" value="F:cyanuric acid amidohydrolase activity"/>
    <property type="evidence" value="ECO:0007669"/>
    <property type="project" value="UniProtKB-UniRule"/>
</dbReference>
<dbReference type="EC" id="3.5.2.15" evidence="4"/>
<dbReference type="NCBIfam" id="TIGR02714">
    <property type="entry name" value="amido_AtzD_TrzD"/>
    <property type="match status" value="1"/>
</dbReference>
<comment type="pathway">
    <text evidence="4">Xenobiotic degradation; atrazine degradation; biuret from cyanurate: step 1/1.</text>
</comment>
<evidence type="ECO:0000256" key="5">
    <source>
        <dbReference type="SAM" id="MobiDB-lite"/>
    </source>
</evidence>
<reference evidence="7" key="1">
    <citation type="submission" date="2017-02" db="EMBL/GenBank/DDBJ databases">
        <authorList>
            <person name="Varghese N."/>
            <person name="Submissions S."/>
        </authorList>
    </citation>
    <scope>NUCLEOTIDE SEQUENCE [LARGE SCALE GENOMIC DNA]</scope>
    <source>
        <strain evidence="7">ATCC 27094</strain>
    </source>
</reference>
<sequence length="367" mass="37849">MTRRAGVLRLATAGPQDTAPLAEAIDRGDIDPATVVAIVGKTEGNGCVNDFTRGYATLALKLLLAERLSCPLSDIERRVAIVMSGGTEGGLSPHMLVFCRETTGEAAAAPRLAIGIGLTRAFRPEEIGRAGQIEATAEAVREAMADAGIASAADVHFVQIKCPLLTKERIEEAAGRGAVTTTADTYHSMALSRGASALGVARALGEIDTAPEAAVCRDWSLFSRVASASAGVELLRNEIVVLGNAPGWGGDLVIDHDVMTDAIDAHAVRRTLQRLGIGEDGIVAVLAKAEAAPSGTIRGRRHTMLDDSDIHSTRHARALVGGVLAGVIGDTMLYVSGGAEHQGPAGGGPVAIIGHARDAGRSRQSAA</sequence>
<dbReference type="InterPro" id="IPR043006">
    <property type="entry name" value="AtzD/Barbiturase_RUB"/>
</dbReference>
<feature type="binding site" evidence="4">
    <location>
        <begin position="84"/>
        <end position="85"/>
    </location>
    <ligand>
        <name>substrate</name>
    </ligand>
</feature>
<name>A0A1T4K0L7_9HYPH</name>
<feature type="region of interest" description="RU A" evidence="4">
    <location>
        <begin position="1"/>
        <end position="104"/>
    </location>
</feature>
<keyword evidence="4" id="KW-0460">Magnesium</keyword>
<keyword evidence="4" id="KW-0479">Metal-binding</keyword>
<feature type="binding site" evidence="4">
    <location>
        <begin position="336"/>
        <end position="337"/>
    </location>
    <ligand>
        <name>substrate</name>
    </ligand>
</feature>
<comment type="catalytic activity">
    <reaction evidence="4">
        <text>cyanurate + H2O = 1-carboxybiuret + H(+)</text>
        <dbReference type="Rhea" id="RHEA:70363"/>
        <dbReference type="ChEBI" id="CHEBI:15377"/>
        <dbReference type="ChEBI" id="CHEBI:15378"/>
        <dbReference type="ChEBI" id="CHEBI:38028"/>
        <dbReference type="ChEBI" id="CHEBI:142864"/>
        <dbReference type="EC" id="3.5.2.15"/>
    </reaction>
</comment>
<comment type="function">
    <text evidence="4">Responsible for the hydrolysis of cyanuric acid, an intermediate formed during catabolism of s-triazine based compounds in herbicides such as atrazine and polymers such as melamine. Catalyzes the hydrolytic opening of the s-triazine ring of cyanuric acid (2,4,6-trihydroxy-s-triazine) to yield carbon dioxide and carboxybiuret, which spontaneously decarboxylates to biuret.</text>
</comment>
<keyword evidence="3 4" id="KW-0378">Hydrolase</keyword>
<dbReference type="InterPro" id="IPR043008">
    <property type="entry name" value="AtzD/Barbiturase_RUA"/>
</dbReference>
<gene>
    <name evidence="6" type="ORF">SAMN02745126_00624</name>
</gene>
<feature type="region of interest" description="Disordered" evidence="5">
    <location>
        <begin position="342"/>
        <end position="367"/>
    </location>
</feature>
<dbReference type="GO" id="GO:0046872">
    <property type="term" value="F:metal ion binding"/>
    <property type="evidence" value="ECO:0007669"/>
    <property type="project" value="UniProtKB-UniRule"/>
</dbReference>
<feature type="site" description="Important for substrate specificity" evidence="4">
    <location>
        <position position="313"/>
    </location>
</feature>
<comment type="similarity">
    <text evidence="1 4">Belongs to the cyclic amide hydrolase (CyAH) family.</text>
</comment>
<dbReference type="AlphaFoldDB" id="A0A1T4K0L7"/>
<dbReference type="InterPro" id="IPR043007">
    <property type="entry name" value="AtzD/Barbiturase_RUC"/>
</dbReference>
<evidence type="ECO:0000256" key="4">
    <source>
        <dbReference type="HAMAP-Rule" id="MF_01989"/>
    </source>
</evidence>
<feature type="binding site" evidence="4">
    <location>
        <position position="53"/>
    </location>
    <ligand>
        <name>substrate</name>
    </ligand>
</feature>
<dbReference type="EMBL" id="FUWJ01000001">
    <property type="protein sequence ID" value="SJZ35914.1"/>
    <property type="molecule type" value="Genomic_DNA"/>
</dbReference>
<comment type="activity regulation">
    <text evidence="4">Inhibited by barbituric acid.</text>
</comment>